<accession>A0A0K1QAW2</accession>
<proteinExistence type="predicted"/>
<dbReference type="Proteomes" id="UP000064967">
    <property type="component" value="Chromosome"/>
</dbReference>
<dbReference type="Gene3D" id="2.130.10.130">
    <property type="entry name" value="Integrin alpha, N-terminal"/>
    <property type="match status" value="1"/>
</dbReference>
<dbReference type="KEGG" id="llu:AKJ09_09223"/>
<name>A0A0K1QAW2_9BACT</name>
<gene>
    <name evidence="2" type="ORF">AKJ09_09223</name>
</gene>
<evidence type="ECO:0008006" key="4">
    <source>
        <dbReference type="Google" id="ProtNLM"/>
    </source>
</evidence>
<evidence type="ECO:0000313" key="2">
    <source>
        <dbReference type="EMBL" id="AKV02560.1"/>
    </source>
</evidence>
<dbReference type="PANTHER" id="PTHR46580">
    <property type="entry name" value="SENSOR KINASE-RELATED"/>
    <property type="match status" value="1"/>
</dbReference>
<dbReference type="STRING" id="1391654.AKJ09_09223"/>
<dbReference type="PANTHER" id="PTHR46580:SF4">
    <property type="entry name" value="ATP_GTP-BINDING PROTEIN"/>
    <property type="match status" value="1"/>
</dbReference>
<dbReference type="RefSeq" id="WP_146653462.1">
    <property type="nucleotide sequence ID" value="NZ_CP012333.1"/>
</dbReference>
<dbReference type="AlphaFoldDB" id="A0A0K1QAW2"/>
<dbReference type="Pfam" id="PF01839">
    <property type="entry name" value="FG-GAP"/>
    <property type="match status" value="1"/>
</dbReference>
<dbReference type="InterPro" id="IPR028994">
    <property type="entry name" value="Integrin_alpha_N"/>
</dbReference>
<dbReference type="SUPFAM" id="SSF69318">
    <property type="entry name" value="Integrin alpha N-terminal domain"/>
    <property type="match status" value="2"/>
</dbReference>
<dbReference type="EMBL" id="CP012333">
    <property type="protein sequence ID" value="AKV02560.1"/>
    <property type="molecule type" value="Genomic_DNA"/>
</dbReference>
<dbReference type="InterPro" id="IPR013517">
    <property type="entry name" value="FG-GAP"/>
</dbReference>
<organism evidence="2 3">
    <name type="scientific">Labilithrix luteola</name>
    <dbReference type="NCBI Taxonomy" id="1391654"/>
    <lineage>
        <taxon>Bacteria</taxon>
        <taxon>Pseudomonadati</taxon>
        <taxon>Myxococcota</taxon>
        <taxon>Polyangia</taxon>
        <taxon>Polyangiales</taxon>
        <taxon>Labilitrichaceae</taxon>
        <taxon>Labilithrix</taxon>
    </lineage>
</organism>
<dbReference type="OrthoDB" id="5478760at2"/>
<sequence>MRFRPLALACFAFMLDCASLDPIAEDTCGNGVVDSTTEDCDSFPAAQCGKPTDGASACRLLCAPNDPDKTCPQGWGCGVQGFCRQATGEFEHANEAVSAGVTAMLVGDFDGDRRKDILGTSALGGAPAKGRIHYFGDKGVLSQTVGLPAVLGSPVVRDFDKDARDDIAFGYTFRLATATAGGVGLILGQTDRTVVTKVFPTVTKPGFDGVLVALDATTADVPIGADSQLAVGTAMKDGARIDVIVSLDEDLEKGKLGYEKALGGSADELAGMPAAGRMFTLDGTSACGEVAVALNTSSGSKVEIFSPCRKDSGLVTWNRARPAVDIAIPTGESRVTGVFIADVDGDGALDLIVGGASGKVYVGKGNGTAVLPPLVVIDALPELPLATADLNGDGAADFVLPSGVLMSRRGAPGTDGGASDGGVRRASFLIQAPTKRWTVAAIADLNRDGLLDVVGGSSEAPDLDVLEGASPFVADGIVMPSFTISTNGPVTNVVTTDIDLDGTRDVSFVQTRAASNIGEIGVAFGRPFSMPPEAPRIVGRLADVRQLMASEASMTITTRTPGATASDLPSLSVALLLPSGERQPIAPLLFLDGASKRPLSAPNLQRTWLASGLVAAPAVVKDRVDLLALAAGYTRRADTGVDSGDPVFGMWLAIGSGNASFSTPSEVAALDFYGASRAESFQPLFVAGDIDGGDEGIAETVSLARDPSGTGAVIRILRSVPGSSYDPSDGHAVPNLYPVPGSRIDLLDVDVDGRLDLVALMSDKGGVTSTWVFFSDGSDHKYPFQAPVAVPLPKPSGATDPLTPLDFTLVTVGGDDKGARKELAIVTPNHAFRVRAKKDHGFDPPVDATQALFSTGGLSYGSSIAAGDFDGDGVEDLAVTDLGAIRVCLQKARLP</sequence>
<keyword evidence="1" id="KW-0732">Signal</keyword>
<reference evidence="2 3" key="1">
    <citation type="submission" date="2015-08" db="EMBL/GenBank/DDBJ databases">
        <authorList>
            <person name="Babu N.S."/>
            <person name="Beckwith C.J."/>
            <person name="Beseler K.G."/>
            <person name="Brison A."/>
            <person name="Carone J.V."/>
            <person name="Caskin T.P."/>
            <person name="Diamond M."/>
            <person name="Durham M.E."/>
            <person name="Foxe J.M."/>
            <person name="Go M."/>
            <person name="Henderson B.A."/>
            <person name="Jones I.B."/>
            <person name="McGettigan J.A."/>
            <person name="Micheletti S.J."/>
            <person name="Nasrallah M.E."/>
            <person name="Ortiz D."/>
            <person name="Piller C.R."/>
            <person name="Privatt S.R."/>
            <person name="Schneider S.L."/>
            <person name="Sharp S."/>
            <person name="Smith T.C."/>
            <person name="Stanton J.D."/>
            <person name="Ullery H.E."/>
            <person name="Wilson R.J."/>
            <person name="Serrano M.G."/>
            <person name="Buck G."/>
            <person name="Lee V."/>
            <person name="Wang Y."/>
            <person name="Carvalho R."/>
            <person name="Voegtly L."/>
            <person name="Shi R."/>
            <person name="Duckworth R."/>
            <person name="Johnson A."/>
            <person name="Loviza R."/>
            <person name="Walstead R."/>
            <person name="Shah Z."/>
            <person name="Kiflezghi M."/>
            <person name="Wade K."/>
            <person name="Ball S.L."/>
            <person name="Bradley K.W."/>
            <person name="Asai D.J."/>
            <person name="Bowman C.A."/>
            <person name="Russell D.A."/>
            <person name="Pope W.H."/>
            <person name="Jacobs-Sera D."/>
            <person name="Hendrix R.W."/>
            <person name="Hatfull G.F."/>
        </authorList>
    </citation>
    <scope>NUCLEOTIDE SEQUENCE [LARGE SCALE GENOMIC DNA]</scope>
    <source>
        <strain evidence="2 3">DSM 27648</strain>
    </source>
</reference>
<dbReference type="PATRIC" id="fig|1391654.3.peg.9344"/>
<evidence type="ECO:0000256" key="1">
    <source>
        <dbReference type="ARBA" id="ARBA00022729"/>
    </source>
</evidence>
<evidence type="ECO:0000313" key="3">
    <source>
        <dbReference type="Proteomes" id="UP000064967"/>
    </source>
</evidence>
<keyword evidence="3" id="KW-1185">Reference proteome</keyword>
<dbReference type="Pfam" id="PF13517">
    <property type="entry name" value="FG-GAP_3"/>
    <property type="match status" value="1"/>
</dbReference>
<protein>
    <recommendedName>
        <fullName evidence="4">FG-GAP repeat protein</fullName>
    </recommendedName>
</protein>